<keyword evidence="3" id="KW-0677">Repeat</keyword>
<dbReference type="PANTHER" id="PTHR16263">
    <property type="entry name" value="TETRATRICOPEPTIDE REPEAT PROTEIN 38"/>
    <property type="match status" value="1"/>
</dbReference>
<sequence>MPLADANGLAVSTGSRAAVGHLDRAGALFARFRADPMAELDAALAEAPDCAMAQLMRAGLLLCATEEGLEAEAAGSVAAAREARTNERERAHIVAASAWLGRDFDRAREGYGAIVAAWPRDLFALQVAHQLDFFLGRRETLRDRPAAALAAWREGEPGFGHIPVMQAFGLEECGGNAAAEEAGRRAVSLDPRDAWAIHAVAHVMEMQGRAEEGVRWLAAREADWAPGNLLACHNWWHRALFHLDRGEVAEALALYDRGVRPGRAGGPQPPPALELVDASAMLWRLRLIGVDAGAARWAEVSDAWAATLAGPQSCYAFNDVHGIMAHLGAGRREAATRSLAALERAASAPASAGGNAALARDIGLPLGRALVAFDRGAQGEAAALLAPLPPIAHRFGGSHAQRDVIALTLAESLLRAGEVGAARAMAEARRAAKPDSLFARRLAADTATAAGVTD</sequence>
<evidence type="ECO:0000313" key="6">
    <source>
        <dbReference type="Proteomes" id="UP000597507"/>
    </source>
</evidence>
<comment type="caution">
    <text evidence="5">The sequence shown here is derived from an EMBL/GenBank/DDBJ whole genome shotgun (WGS) entry which is preliminary data.</text>
</comment>
<evidence type="ECO:0000256" key="4">
    <source>
        <dbReference type="ARBA" id="ARBA00022803"/>
    </source>
</evidence>
<dbReference type="CDD" id="cd05804">
    <property type="entry name" value="StaR_like"/>
    <property type="match status" value="1"/>
</dbReference>
<dbReference type="InterPro" id="IPR033891">
    <property type="entry name" value="TTC38"/>
</dbReference>
<keyword evidence="6" id="KW-1185">Reference proteome</keyword>
<dbReference type="EMBL" id="BMKS01000001">
    <property type="protein sequence ID" value="GGG17821.1"/>
    <property type="molecule type" value="Genomic_DNA"/>
</dbReference>
<keyword evidence="4" id="KW-0802">TPR repeat</keyword>
<dbReference type="InterPro" id="IPR011990">
    <property type="entry name" value="TPR-like_helical_dom_sf"/>
</dbReference>
<dbReference type="SUPFAM" id="SSF48452">
    <property type="entry name" value="TPR-like"/>
    <property type="match status" value="1"/>
</dbReference>
<organism evidence="5 6">
    <name type="scientific">Caldovatus sediminis</name>
    <dbReference type="NCBI Taxonomy" id="2041189"/>
    <lineage>
        <taxon>Bacteria</taxon>
        <taxon>Pseudomonadati</taxon>
        <taxon>Pseudomonadota</taxon>
        <taxon>Alphaproteobacteria</taxon>
        <taxon>Acetobacterales</taxon>
        <taxon>Roseomonadaceae</taxon>
        <taxon>Caldovatus</taxon>
    </lineage>
</organism>
<dbReference type="Proteomes" id="UP000597507">
    <property type="component" value="Unassembled WGS sequence"/>
</dbReference>
<proteinExistence type="inferred from homology"/>
<name>A0A8J2Z8H2_9PROT</name>
<reference evidence="5 6" key="1">
    <citation type="journal article" date="2014" name="Int. J. Syst. Evol. Microbiol.">
        <title>Complete genome sequence of Corynebacterium casei LMG S-19264T (=DSM 44701T), isolated from a smear-ripened cheese.</title>
        <authorList>
            <consortium name="US DOE Joint Genome Institute (JGI-PGF)"/>
            <person name="Walter F."/>
            <person name="Albersmeier A."/>
            <person name="Kalinowski J."/>
            <person name="Ruckert C."/>
        </authorList>
    </citation>
    <scope>NUCLEOTIDE SEQUENCE [LARGE SCALE GENOMIC DNA]</scope>
    <source>
        <strain evidence="5 6">CGMCC 1.16330</strain>
    </source>
</reference>
<evidence type="ECO:0000313" key="5">
    <source>
        <dbReference type="EMBL" id="GGG17821.1"/>
    </source>
</evidence>
<protein>
    <recommendedName>
        <fullName evidence="2">Tetratricopeptide repeat protein 38</fullName>
    </recommendedName>
</protein>
<gene>
    <name evidence="5" type="ORF">GCM10010964_02530</name>
</gene>
<evidence type="ECO:0000256" key="3">
    <source>
        <dbReference type="ARBA" id="ARBA00022737"/>
    </source>
</evidence>
<accession>A0A8J2Z8H2</accession>
<evidence type="ECO:0000256" key="1">
    <source>
        <dbReference type="ARBA" id="ARBA00005857"/>
    </source>
</evidence>
<comment type="similarity">
    <text evidence="1">Belongs to the TTC38 family.</text>
</comment>
<dbReference type="RefSeq" id="WP_188897614.1">
    <property type="nucleotide sequence ID" value="NZ_BMKS01000001.1"/>
</dbReference>
<dbReference type="AlphaFoldDB" id="A0A8J2Z8H2"/>
<dbReference type="PANTHER" id="PTHR16263:SF4">
    <property type="entry name" value="TETRATRICOPEPTIDE REPEAT PROTEIN 38"/>
    <property type="match status" value="1"/>
</dbReference>
<evidence type="ECO:0000256" key="2">
    <source>
        <dbReference type="ARBA" id="ARBA00019992"/>
    </source>
</evidence>
<dbReference type="Gene3D" id="1.25.40.10">
    <property type="entry name" value="Tetratricopeptide repeat domain"/>
    <property type="match status" value="1"/>
</dbReference>